<comment type="caution">
    <text evidence="13">The sequence shown here is derived from an EMBL/GenBank/DDBJ whole genome shotgun (WGS) entry which is preliminary data.</text>
</comment>
<name>A0A133V1Y9_9EURY</name>
<evidence type="ECO:0000256" key="2">
    <source>
        <dbReference type="ARBA" id="ARBA00022475"/>
    </source>
</evidence>
<evidence type="ECO:0000256" key="4">
    <source>
        <dbReference type="ARBA" id="ARBA00022679"/>
    </source>
</evidence>
<keyword evidence="11 12" id="KW-1208">Phospholipid metabolism</keyword>
<evidence type="ECO:0000256" key="9">
    <source>
        <dbReference type="ARBA" id="ARBA00023136"/>
    </source>
</evidence>
<dbReference type="Gene3D" id="1.10.357.140">
    <property type="entry name" value="UbiA prenyltransferase"/>
    <property type="match status" value="1"/>
</dbReference>
<dbReference type="EC" id="2.5.1.42" evidence="12"/>
<keyword evidence="7 12" id="KW-1133">Transmembrane helix</keyword>
<protein>
    <recommendedName>
        <fullName evidence="12">Digeranylgeranylglyceryl phosphate synthase</fullName>
        <shortName evidence="12">DGGGP synthase</shortName>
        <shortName evidence="12">DGGGPS</shortName>
        <ecNumber evidence="12">2.5.1.42</ecNumber>
    </recommendedName>
    <alternativeName>
        <fullName evidence="12">(S)-2,3-di-O-geranylgeranylglyceryl phosphate synthase</fullName>
    </alternativeName>
    <alternativeName>
        <fullName evidence="12">Geranylgeranylglycerol-phosphate geranylgeranyltransferase</fullName>
    </alternativeName>
</protein>
<feature type="transmembrane region" description="Helical" evidence="12">
    <location>
        <begin position="12"/>
        <end position="30"/>
    </location>
</feature>
<keyword evidence="2 12" id="KW-1003">Cell membrane</keyword>
<dbReference type="PANTHER" id="PTHR42723:SF1">
    <property type="entry name" value="CHLOROPHYLL SYNTHASE, CHLOROPLASTIC"/>
    <property type="match status" value="1"/>
</dbReference>
<dbReference type="Pfam" id="PF01040">
    <property type="entry name" value="UbiA"/>
    <property type="match status" value="1"/>
</dbReference>
<comment type="function">
    <text evidence="12">Prenyltransferase that catalyzes the transfer of the geranylgeranyl moiety of geranylgeranyl diphosphate (GGPP) to the C2 hydroxyl of (S)-3-O-geranylgeranylglyceryl phosphate (GGGP). This reaction is the second ether-bond-formation step in the biosynthesis of archaeal membrane lipids.</text>
</comment>
<organism evidence="13 14">
    <name type="scientific">candidate division MSBL1 archaeon SCGC-AAA261C02</name>
    <dbReference type="NCBI Taxonomy" id="1698272"/>
    <lineage>
        <taxon>Archaea</taxon>
        <taxon>Methanobacteriati</taxon>
        <taxon>Methanobacteriota</taxon>
        <taxon>candidate division MSBL1</taxon>
    </lineage>
</organism>
<feature type="transmembrane region" description="Helical" evidence="12">
    <location>
        <begin position="140"/>
        <end position="164"/>
    </location>
</feature>
<dbReference type="Proteomes" id="UP000070520">
    <property type="component" value="Unassembled WGS sequence"/>
</dbReference>
<evidence type="ECO:0000256" key="10">
    <source>
        <dbReference type="ARBA" id="ARBA00023209"/>
    </source>
</evidence>
<gene>
    <name evidence="13" type="ORF">AKJ42_00880</name>
</gene>
<evidence type="ECO:0000256" key="11">
    <source>
        <dbReference type="ARBA" id="ARBA00023264"/>
    </source>
</evidence>
<keyword evidence="5 12" id="KW-0812">Transmembrane</keyword>
<keyword evidence="4 12" id="KW-0808">Transferase</keyword>
<feature type="transmembrane region" description="Helical" evidence="12">
    <location>
        <begin position="198"/>
        <end position="218"/>
    </location>
</feature>
<evidence type="ECO:0000256" key="7">
    <source>
        <dbReference type="ARBA" id="ARBA00022989"/>
    </source>
</evidence>
<dbReference type="EMBL" id="LHXW01000005">
    <property type="protein sequence ID" value="KXB00406.1"/>
    <property type="molecule type" value="Genomic_DNA"/>
</dbReference>
<evidence type="ECO:0000256" key="8">
    <source>
        <dbReference type="ARBA" id="ARBA00023098"/>
    </source>
</evidence>
<feature type="transmembrane region" description="Helical" evidence="12">
    <location>
        <begin position="36"/>
        <end position="55"/>
    </location>
</feature>
<evidence type="ECO:0000256" key="6">
    <source>
        <dbReference type="ARBA" id="ARBA00022842"/>
    </source>
</evidence>
<evidence type="ECO:0000256" key="12">
    <source>
        <dbReference type="HAMAP-Rule" id="MF_01286"/>
    </source>
</evidence>
<keyword evidence="9 12" id="KW-0472">Membrane</keyword>
<proteinExistence type="inferred from homology"/>
<evidence type="ECO:0000256" key="5">
    <source>
        <dbReference type="ARBA" id="ARBA00022692"/>
    </source>
</evidence>
<keyword evidence="6 12" id="KW-0460">Magnesium</keyword>
<dbReference type="InterPro" id="IPR044878">
    <property type="entry name" value="UbiA_sf"/>
</dbReference>
<dbReference type="UniPathway" id="UPA00940"/>
<dbReference type="GO" id="GO:0046474">
    <property type="term" value="P:glycerophospholipid biosynthetic process"/>
    <property type="evidence" value="ECO:0007669"/>
    <property type="project" value="UniProtKB-UniRule"/>
</dbReference>
<keyword evidence="8 12" id="KW-0443">Lipid metabolism</keyword>
<keyword evidence="14" id="KW-1185">Reference proteome</keyword>
<evidence type="ECO:0000256" key="1">
    <source>
        <dbReference type="ARBA" id="ARBA00004651"/>
    </source>
</evidence>
<comment type="cofactor">
    <cofactor evidence="12">
        <name>Mg(2+)</name>
        <dbReference type="ChEBI" id="CHEBI:18420"/>
    </cofactor>
</comment>
<comment type="pathway">
    <text evidence="12">Membrane lipid metabolism; glycerophospholipid metabolism.</text>
</comment>
<accession>A0A133V1Y9</accession>
<evidence type="ECO:0000313" key="14">
    <source>
        <dbReference type="Proteomes" id="UP000070520"/>
    </source>
</evidence>
<evidence type="ECO:0000256" key="3">
    <source>
        <dbReference type="ARBA" id="ARBA00022516"/>
    </source>
</evidence>
<dbReference type="InterPro" id="IPR023547">
    <property type="entry name" value="DGGGP_synth"/>
</dbReference>
<dbReference type="InterPro" id="IPR000537">
    <property type="entry name" value="UbiA_prenyltransferase"/>
</dbReference>
<dbReference type="HAMAP" id="MF_01286">
    <property type="entry name" value="DGGGP_synth"/>
    <property type="match status" value="1"/>
</dbReference>
<dbReference type="CDD" id="cd13961">
    <property type="entry name" value="PT_UbiA_DGGGPS"/>
    <property type="match status" value="1"/>
</dbReference>
<feature type="transmembrane region" description="Helical" evidence="12">
    <location>
        <begin position="224"/>
        <end position="246"/>
    </location>
</feature>
<reference evidence="13 14" key="1">
    <citation type="journal article" date="2016" name="Sci. Rep.">
        <title>Metabolic traits of an uncultured archaeal lineage -MSBL1- from brine pools of the Red Sea.</title>
        <authorList>
            <person name="Mwirichia R."/>
            <person name="Alam I."/>
            <person name="Rashid M."/>
            <person name="Vinu M."/>
            <person name="Ba-Alawi W."/>
            <person name="Anthony Kamau A."/>
            <person name="Kamanda Ngugi D."/>
            <person name="Goker M."/>
            <person name="Klenk H.P."/>
            <person name="Bajic V."/>
            <person name="Stingl U."/>
        </authorList>
    </citation>
    <scope>NUCLEOTIDE SEQUENCE [LARGE SCALE GENOMIC DNA]</scope>
    <source>
        <strain evidence="13">SCGC-AAA261C02</strain>
    </source>
</reference>
<dbReference type="Gene3D" id="1.20.120.1780">
    <property type="entry name" value="UbiA prenyltransferase"/>
    <property type="match status" value="1"/>
</dbReference>
<dbReference type="PANTHER" id="PTHR42723">
    <property type="entry name" value="CHLOROPHYLL SYNTHASE"/>
    <property type="match status" value="1"/>
</dbReference>
<evidence type="ECO:0000313" key="13">
    <source>
        <dbReference type="EMBL" id="KXB00406.1"/>
    </source>
</evidence>
<dbReference type="InterPro" id="IPR050475">
    <property type="entry name" value="Prenyltransferase_related"/>
</dbReference>
<comment type="similarity">
    <text evidence="12">Belongs to the UbiA prenyltransferase family. DGGGP synthase subfamily.</text>
</comment>
<dbReference type="GO" id="GO:0047295">
    <property type="term" value="F:geranylgeranylglycerol-phosphate geranylgeranyltransferase activity"/>
    <property type="evidence" value="ECO:0007669"/>
    <property type="project" value="UniProtKB-UniRule"/>
</dbReference>
<feature type="transmembrane region" description="Helical" evidence="12">
    <location>
        <begin position="90"/>
        <end position="120"/>
    </location>
</feature>
<dbReference type="GO" id="GO:0005886">
    <property type="term" value="C:plasma membrane"/>
    <property type="evidence" value="ECO:0007669"/>
    <property type="project" value="UniProtKB-SubCell"/>
</dbReference>
<keyword evidence="10 12" id="KW-0594">Phospholipid biosynthesis</keyword>
<keyword evidence="3 12" id="KW-0444">Lipid biosynthesis</keyword>
<sequence length="277" mass="29137">MKPRAVFKLLRPHNCFFAGIGVLIGAIIASGGIPHFTAGFAFAAAFFVSGAGYAVNDYADRKIDAVNNPKRPIPSGELTPSDALGIARTLFVLGILSSAFINLSCLFLAGFNAALLAYYASDLKRRGLIGNITISYLVGSTFLFGALVIGSLTAAGILAAMAGLSTGGRELIKDVEDIRGDRKSDSKTFPIRYGKKKAVGLAIVLTIGAIILSPLPYLLNIFGWPYLAIVGASIGVFIVGMAIIARRQRKKDAHRASLAYKIAMGLGLLGFLVGAII</sequence>
<comment type="catalytic activity">
    <reaction evidence="12">
        <text>sn-3-O-(geranylgeranyl)glycerol 1-phosphate + (2E,6E,10E)-geranylgeranyl diphosphate = 2,3-bis-O-(geranylgeranyl)-sn-glycerol 1-phosphate + diphosphate</text>
        <dbReference type="Rhea" id="RHEA:18109"/>
        <dbReference type="ChEBI" id="CHEBI:33019"/>
        <dbReference type="ChEBI" id="CHEBI:57677"/>
        <dbReference type="ChEBI" id="CHEBI:58756"/>
        <dbReference type="ChEBI" id="CHEBI:58837"/>
        <dbReference type="EC" id="2.5.1.42"/>
    </reaction>
</comment>
<comment type="subcellular location">
    <subcellularLocation>
        <location evidence="1 12">Cell membrane</location>
        <topology evidence="1 12">Multi-pass membrane protein</topology>
    </subcellularLocation>
</comment>
<dbReference type="AlphaFoldDB" id="A0A133V1Y9"/>
<feature type="transmembrane region" description="Helical" evidence="12">
    <location>
        <begin position="258"/>
        <end position="276"/>
    </location>
</feature>
<dbReference type="GO" id="GO:0000287">
    <property type="term" value="F:magnesium ion binding"/>
    <property type="evidence" value="ECO:0007669"/>
    <property type="project" value="UniProtKB-UniRule"/>
</dbReference>